<accession>A0ABV7H4S3</accession>
<sequence>MTAPAPDTQTPPSASADTQTLAAAFSVARQFMAHDAAWQPPEHAQASVLAAFDRLHPQPAAAGARPRTGGWLPTWLRSVLQSPWGLAATAASIFAVSVLALNVVHVQSERAGAQIAASATQMAQNLASYASSSGFVPLVSQSELAQDPAGWLVPAEMPRAQLAALGLPFDPSRADESVRAELLINAQGAVLAVRVVQ</sequence>
<organism evidence="2 3">
    <name type="scientific">Piscinibacterium candidicorallinum</name>
    <dbReference type="NCBI Taxonomy" id="1793872"/>
    <lineage>
        <taxon>Bacteria</taxon>
        <taxon>Pseudomonadati</taxon>
        <taxon>Pseudomonadota</taxon>
        <taxon>Betaproteobacteria</taxon>
        <taxon>Burkholderiales</taxon>
        <taxon>Piscinibacterium</taxon>
    </lineage>
</organism>
<keyword evidence="1" id="KW-1133">Transmembrane helix</keyword>
<gene>
    <name evidence="2" type="ORF">ACFOEN_08125</name>
</gene>
<dbReference type="EMBL" id="JBHRTI010000004">
    <property type="protein sequence ID" value="MFC3147606.1"/>
    <property type="molecule type" value="Genomic_DNA"/>
</dbReference>
<feature type="transmembrane region" description="Helical" evidence="1">
    <location>
        <begin position="84"/>
        <end position="104"/>
    </location>
</feature>
<dbReference type="RefSeq" id="WP_377302865.1">
    <property type="nucleotide sequence ID" value="NZ_CP180191.1"/>
</dbReference>
<dbReference type="Proteomes" id="UP001595556">
    <property type="component" value="Unassembled WGS sequence"/>
</dbReference>
<name>A0ABV7H4S3_9BURK</name>
<keyword evidence="1" id="KW-0812">Transmembrane</keyword>
<evidence type="ECO:0000313" key="3">
    <source>
        <dbReference type="Proteomes" id="UP001595556"/>
    </source>
</evidence>
<keyword evidence="1" id="KW-0472">Membrane</keyword>
<protein>
    <submittedName>
        <fullName evidence="2">Uncharacterized protein</fullName>
    </submittedName>
</protein>
<evidence type="ECO:0000313" key="2">
    <source>
        <dbReference type="EMBL" id="MFC3147606.1"/>
    </source>
</evidence>
<evidence type="ECO:0000256" key="1">
    <source>
        <dbReference type="SAM" id="Phobius"/>
    </source>
</evidence>
<comment type="caution">
    <text evidence="2">The sequence shown here is derived from an EMBL/GenBank/DDBJ whole genome shotgun (WGS) entry which is preliminary data.</text>
</comment>
<proteinExistence type="predicted"/>
<keyword evidence="3" id="KW-1185">Reference proteome</keyword>
<reference evidence="3" key="1">
    <citation type="journal article" date="2019" name="Int. J. Syst. Evol. Microbiol.">
        <title>The Global Catalogue of Microorganisms (GCM) 10K type strain sequencing project: providing services to taxonomists for standard genome sequencing and annotation.</title>
        <authorList>
            <consortium name="The Broad Institute Genomics Platform"/>
            <consortium name="The Broad Institute Genome Sequencing Center for Infectious Disease"/>
            <person name="Wu L."/>
            <person name="Ma J."/>
        </authorList>
    </citation>
    <scope>NUCLEOTIDE SEQUENCE [LARGE SCALE GENOMIC DNA]</scope>
    <source>
        <strain evidence="3">KCTC 52168</strain>
    </source>
</reference>